<dbReference type="SUPFAM" id="SSF52091">
    <property type="entry name" value="SpoIIaa-like"/>
    <property type="match status" value="1"/>
</dbReference>
<dbReference type="PANTHER" id="PTHR33495:SF2">
    <property type="entry name" value="ANTI-SIGMA FACTOR ANTAGONIST TM_1081-RELATED"/>
    <property type="match status" value="1"/>
</dbReference>
<feature type="domain" description="STAS" evidence="3">
    <location>
        <begin position="17"/>
        <end position="112"/>
    </location>
</feature>
<dbReference type="Gene3D" id="3.30.750.24">
    <property type="entry name" value="STAS domain"/>
    <property type="match status" value="1"/>
</dbReference>
<evidence type="ECO:0000313" key="4">
    <source>
        <dbReference type="EMBL" id="AOE49214.1"/>
    </source>
</evidence>
<dbReference type="PATRIC" id="fig|1144748.3.peg.496"/>
<dbReference type="STRING" id="1144748.KS2013_490"/>
<gene>
    <name evidence="4" type="ORF">KS2013_490</name>
</gene>
<reference evidence="5" key="1">
    <citation type="submission" date="2015-08" db="EMBL/GenBank/DDBJ databases">
        <authorList>
            <person name="Kim K.M."/>
        </authorList>
    </citation>
    <scope>NUCLEOTIDE SEQUENCE [LARGE SCALE GENOMIC DNA]</scope>
    <source>
        <strain evidence="5">KCTC 23892</strain>
    </source>
</reference>
<accession>A0A1B3B8T1</accession>
<dbReference type="CDD" id="cd07043">
    <property type="entry name" value="STAS_anti-anti-sigma_factors"/>
    <property type="match status" value="1"/>
</dbReference>
<comment type="similarity">
    <text evidence="1 2">Belongs to the anti-sigma-factor antagonist family.</text>
</comment>
<dbReference type="EMBL" id="CP012418">
    <property type="protein sequence ID" value="AOE49214.1"/>
    <property type="molecule type" value="Genomic_DNA"/>
</dbReference>
<dbReference type="InterPro" id="IPR003658">
    <property type="entry name" value="Anti-sigma_ant"/>
</dbReference>
<dbReference type="GO" id="GO:0043856">
    <property type="term" value="F:anti-sigma factor antagonist activity"/>
    <property type="evidence" value="ECO:0007669"/>
    <property type="project" value="InterPro"/>
</dbReference>
<evidence type="ECO:0000259" key="3">
    <source>
        <dbReference type="PROSITE" id="PS50801"/>
    </source>
</evidence>
<dbReference type="OrthoDB" id="9808221at2"/>
<dbReference type="Proteomes" id="UP000094147">
    <property type="component" value="Chromosome"/>
</dbReference>
<protein>
    <recommendedName>
        <fullName evidence="2">Anti-sigma factor antagonist</fullName>
    </recommendedName>
</protein>
<organism evidence="4 5">
    <name type="scientific">Kangiella sediminilitoris</name>
    <dbReference type="NCBI Taxonomy" id="1144748"/>
    <lineage>
        <taxon>Bacteria</taxon>
        <taxon>Pseudomonadati</taxon>
        <taxon>Pseudomonadota</taxon>
        <taxon>Gammaproteobacteria</taxon>
        <taxon>Kangiellales</taxon>
        <taxon>Kangiellaceae</taxon>
        <taxon>Kangiella</taxon>
    </lineage>
</organism>
<dbReference type="KEGG" id="ksd:KS2013_490"/>
<evidence type="ECO:0000256" key="1">
    <source>
        <dbReference type="ARBA" id="ARBA00009013"/>
    </source>
</evidence>
<name>A0A1B3B8T1_9GAMM</name>
<dbReference type="PROSITE" id="PS50801">
    <property type="entry name" value="STAS"/>
    <property type="match status" value="1"/>
</dbReference>
<proteinExistence type="inferred from homology"/>
<evidence type="ECO:0000256" key="2">
    <source>
        <dbReference type="RuleBase" id="RU003749"/>
    </source>
</evidence>
<dbReference type="InterPro" id="IPR036513">
    <property type="entry name" value="STAS_dom_sf"/>
</dbReference>
<dbReference type="PANTHER" id="PTHR33495">
    <property type="entry name" value="ANTI-SIGMA FACTOR ANTAGONIST TM_1081-RELATED-RELATED"/>
    <property type="match status" value="1"/>
</dbReference>
<evidence type="ECO:0000313" key="5">
    <source>
        <dbReference type="Proteomes" id="UP000094147"/>
    </source>
</evidence>
<keyword evidence="5" id="KW-1185">Reference proteome</keyword>
<dbReference type="Pfam" id="PF01740">
    <property type="entry name" value="STAS"/>
    <property type="match status" value="1"/>
</dbReference>
<sequence>MPLDIEVGENGEEAARLSLDGSLDSDTAPKLEQYIGNLNDSVKAIVFDMKELKFISSAGLRVIFSTLKKQKAKGGKVAVSNMSPGVKKVFEIVKALPDFTVFANTEEMDNYLAQFQK</sequence>
<dbReference type="InterPro" id="IPR002645">
    <property type="entry name" value="STAS_dom"/>
</dbReference>
<dbReference type="NCBIfam" id="TIGR00377">
    <property type="entry name" value="ant_ant_sig"/>
    <property type="match status" value="1"/>
</dbReference>
<dbReference type="RefSeq" id="WP_068989216.1">
    <property type="nucleotide sequence ID" value="NZ_CP012418.1"/>
</dbReference>
<dbReference type="AlphaFoldDB" id="A0A1B3B8T1"/>